<evidence type="ECO:0000256" key="1">
    <source>
        <dbReference type="SAM" id="SignalP"/>
    </source>
</evidence>
<dbReference type="EMBL" id="MCFA01000008">
    <property type="protein sequence ID" value="ORY18171.1"/>
    <property type="molecule type" value="Genomic_DNA"/>
</dbReference>
<sequence length="118" mass="13255">MCRRSFGASCAVSMRCLHLLMILAVRSITVNTPAAIRNASAISVEKQIVAEKVSYRCSVVRRLSFICRVSEGDCLPKRYLTKASQLPFNYRAFDAAICVFSVCVQTFSHDYWRVGSHL</sequence>
<evidence type="ECO:0000313" key="2">
    <source>
        <dbReference type="EMBL" id="ORY18171.1"/>
    </source>
</evidence>
<keyword evidence="1" id="KW-0732">Signal</keyword>
<proteinExistence type="predicted"/>
<keyword evidence="3" id="KW-1185">Reference proteome</keyword>
<reference evidence="2 3" key="1">
    <citation type="submission" date="2016-07" db="EMBL/GenBank/DDBJ databases">
        <title>Pervasive Adenine N6-methylation of Active Genes in Fungi.</title>
        <authorList>
            <consortium name="DOE Joint Genome Institute"/>
            <person name="Mondo S.J."/>
            <person name="Dannebaum R.O."/>
            <person name="Kuo R.C."/>
            <person name="Labutti K."/>
            <person name="Haridas S."/>
            <person name="Kuo A."/>
            <person name="Salamov A."/>
            <person name="Ahrendt S.R."/>
            <person name="Lipzen A."/>
            <person name="Sullivan W."/>
            <person name="Andreopoulos W.B."/>
            <person name="Clum A."/>
            <person name="Lindquist E."/>
            <person name="Daum C."/>
            <person name="Ramamoorthy G.K."/>
            <person name="Gryganskyi A."/>
            <person name="Culley D."/>
            <person name="Magnuson J.K."/>
            <person name="James T.Y."/>
            <person name="O'Malley M.A."/>
            <person name="Stajich J.E."/>
            <person name="Spatafora J.W."/>
            <person name="Visel A."/>
            <person name="Grigoriev I.V."/>
        </authorList>
    </citation>
    <scope>NUCLEOTIDE SEQUENCE [LARGE SCALE GENOMIC DNA]</scope>
    <source>
        <strain evidence="2 3">CBS 115471</strain>
    </source>
</reference>
<name>A0A1Y2A6Q6_9PLEO</name>
<protein>
    <recommendedName>
        <fullName evidence="4">Secreted protein</fullName>
    </recommendedName>
</protein>
<comment type="caution">
    <text evidence="2">The sequence shown here is derived from an EMBL/GenBank/DDBJ whole genome shotgun (WGS) entry which is preliminary data.</text>
</comment>
<feature type="signal peptide" evidence="1">
    <location>
        <begin position="1"/>
        <end position="27"/>
    </location>
</feature>
<evidence type="ECO:0000313" key="3">
    <source>
        <dbReference type="Proteomes" id="UP000193144"/>
    </source>
</evidence>
<dbReference type="Proteomes" id="UP000193144">
    <property type="component" value="Unassembled WGS sequence"/>
</dbReference>
<dbReference type="AlphaFoldDB" id="A0A1Y2A6Q6"/>
<gene>
    <name evidence="2" type="ORF">BCR34DRAFT_360836</name>
</gene>
<accession>A0A1Y2A6Q6</accession>
<evidence type="ECO:0008006" key="4">
    <source>
        <dbReference type="Google" id="ProtNLM"/>
    </source>
</evidence>
<organism evidence="2 3">
    <name type="scientific">Clohesyomyces aquaticus</name>
    <dbReference type="NCBI Taxonomy" id="1231657"/>
    <lineage>
        <taxon>Eukaryota</taxon>
        <taxon>Fungi</taxon>
        <taxon>Dikarya</taxon>
        <taxon>Ascomycota</taxon>
        <taxon>Pezizomycotina</taxon>
        <taxon>Dothideomycetes</taxon>
        <taxon>Pleosporomycetidae</taxon>
        <taxon>Pleosporales</taxon>
        <taxon>Lindgomycetaceae</taxon>
        <taxon>Clohesyomyces</taxon>
    </lineage>
</organism>
<feature type="chain" id="PRO_5012124079" description="Secreted protein" evidence="1">
    <location>
        <begin position="28"/>
        <end position="118"/>
    </location>
</feature>